<dbReference type="Proteomes" id="UP000266273">
    <property type="component" value="Unassembled WGS sequence"/>
</dbReference>
<feature type="domain" description="Glutamine amidotransferase" evidence="2">
    <location>
        <begin position="67"/>
        <end position="200"/>
    </location>
</feature>
<comment type="caution">
    <text evidence="3">The sequence shown here is derived from an EMBL/GenBank/DDBJ whole genome shotgun (WGS) entry which is preliminary data.</text>
</comment>
<evidence type="ECO:0000259" key="2">
    <source>
        <dbReference type="Pfam" id="PF00117"/>
    </source>
</evidence>
<gene>
    <name evidence="3" type="ORF">BXY53_2068</name>
</gene>
<dbReference type="CDD" id="cd01741">
    <property type="entry name" value="GATase1_1"/>
    <property type="match status" value="1"/>
</dbReference>
<dbReference type="EMBL" id="QXDF01000002">
    <property type="protein sequence ID" value="RIA47514.1"/>
    <property type="molecule type" value="Genomic_DNA"/>
</dbReference>
<dbReference type="PANTHER" id="PTHR42695:SF5">
    <property type="entry name" value="GLUTAMINE AMIDOTRANSFERASE YLR126C-RELATED"/>
    <property type="match status" value="1"/>
</dbReference>
<dbReference type="PROSITE" id="PS51273">
    <property type="entry name" value="GATASE_TYPE_1"/>
    <property type="match status" value="1"/>
</dbReference>
<proteinExistence type="predicted"/>
<dbReference type="Pfam" id="PF00117">
    <property type="entry name" value="GATase"/>
    <property type="match status" value="1"/>
</dbReference>
<evidence type="ECO:0000313" key="3">
    <source>
        <dbReference type="EMBL" id="RIA47514.1"/>
    </source>
</evidence>
<dbReference type="PRINTS" id="PR00096">
    <property type="entry name" value="GATASE"/>
</dbReference>
<organism evidence="3 4">
    <name type="scientific">Dichotomicrobium thermohalophilum</name>
    <dbReference type="NCBI Taxonomy" id="933063"/>
    <lineage>
        <taxon>Bacteria</taxon>
        <taxon>Pseudomonadati</taxon>
        <taxon>Pseudomonadota</taxon>
        <taxon>Alphaproteobacteria</taxon>
        <taxon>Hyphomicrobiales</taxon>
        <taxon>Hyphomicrobiaceae</taxon>
        <taxon>Dichotomicrobium</taxon>
    </lineage>
</organism>
<dbReference type="Gene3D" id="3.40.50.880">
    <property type="match status" value="1"/>
</dbReference>
<evidence type="ECO:0000313" key="4">
    <source>
        <dbReference type="Proteomes" id="UP000266273"/>
    </source>
</evidence>
<dbReference type="RefSeq" id="WP_245410438.1">
    <property type="nucleotide sequence ID" value="NZ_QXDF01000002.1"/>
</dbReference>
<dbReference type="InterPro" id="IPR044992">
    <property type="entry name" value="ChyE-like"/>
</dbReference>
<reference evidence="3 4" key="1">
    <citation type="submission" date="2018-08" db="EMBL/GenBank/DDBJ databases">
        <title>Genomic Encyclopedia of Archaeal and Bacterial Type Strains, Phase II (KMG-II): from individual species to whole genera.</title>
        <authorList>
            <person name="Goeker M."/>
        </authorList>
    </citation>
    <scope>NUCLEOTIDE SEQUENCE [LARGE SCALE GENOMIC DNA]</scope>
    <source>
        <strain evidence="3 4">DSM 5002</strain>
    </source>
</reference>
<protein>
    <submittedName>
        <fullName evidence="3">GMP synthase (Glutamine-hydrolysing)</fullName>
    </submittedName>
</protein>
<feature type="compositionally biased region" description="Low complexity" evidence="1">
    <location>
        <begin position="11"/>
        <end position="23"/>
    </location>
</feature>
<keyword evidence="4" id="KW-1185">Reference proteome</keyword>
<dbReference type="GO" id="GO:0005829">
    <property type="term" value="C:cytosol"/>
    <property type="evidence" value="ECO:0007669"/>
    <property type="project" value="TreeGrafter"/>
</dbReference>
<dbReference type="InterPro" id="IPR017926">
    <property type="entry name" value="GATASE"/>
</dbReference>
<dbReference type="PANTHER" id="PTHR42695">
    <property type="entry name" value="GLUTAMINE AMIDOTRANSFERASE YLR126C-RELATED"/>
    <property type="match status" value="1"/>
</dbReference>
<dbReference type="SUPFAM" id="SSF52317">
    <property type="entry name" value="Class I glutamine amidotransferase-like"/>
    <property type="match status" value="1"/>
</dbReference>
<name>A0A397PNA1_9HYPH</name>
<accession>A0A397PNA1</accession>
<feature type="region of interest" description="Disordered" evidence="1">
    <location>
        <begin position="1"/>
        <end position="23"/>
    </location>
</feature>
<evidence type="ECO:0000256" key="1">
    <source>
        <dbReference type="SAM" id="MobiDB-lite"/>
    </source>
</evidence>
<dbReference type="AlphaFoldDB" id="A0A397PNA1"/>
<sequence length="252" mass="28781">MKQMSRDDEFAPAAGEAGRAPAGGKPKVLCIVHKRQSNPGYVGRWLTGHGYALDLRRPRFGDPVPESVQDYAGVVVFGGPMSANDDFDYIHAERDLIERTLKADLPFLGICLGGQLLAKQLGARVYSHSRGQVEIGYYPIRPLKPGRRFPHWPSHVYQWHREGFDVPRDSIRLAEGPVFEHQAFQYGPAFGLQFHPEMTLPMIDRWTTHAHRRLRLPGAKPRRQHIADHQIHGPRQRLWLNHFLAAWIKKRA</sequence>
<dbReference type="InterPro" id="IPR029062">
    <property type="entry name" value="Class_I_gatase-like"/>
</dbReference>